<organism evidence="2">
    <name type="scientific">Eucheuma denticulatum</name>
    <dbReference type="NCBI Taxonomy" id="305493"/>
    <lineage>
        <taxon>Eukaryota</taxon>
        <taxon>Rhodophyta</taxon>
        <taxon>Florideophyceae</taxon>
        <taxon>Rhodymeniophycidae</taxon>
        <taxon>Gigartinales</taxon>
        <taxon>Solieriaceae</taxon>
        <taxon>Eucheuma</taxon>
    </lineage>
</organism>
<dbReference type="AlphaFoldDB" id="A0A8E7PG97"/>
<sequence>MKVLQISSWKLLPWQKINNRVFALQEKIYRFSAQCNQENVYKLQDYMLNSSDIKLFAIQNTYKQIKQYYILRDKEQYILEDYDKKNIYTYLIGNERDGRNKQTIIRNIKQYLVYLCLKPEWEARFEPMHKFNINHKEKYYFIYRLSNFLSKSTIHHKKPLSIQNYSLNSQKTNKYINTYNLSCRLQALPSISYYLNFWVKNQALPEDLYISNNLYVKLKTGIDYLSHLLYNIIFNGFEWYSIIVFYYQRANNRLLSSIYSSFNKKTIFEVLTTYIFHSTISWKTIKSLYNIIAYYNRSFHYISVYTQQNSTEKKNILENFCNLYKLEAKCCKKFTIQANSISYKYLIRYIKKCLYHYDSINRLRPNTLINSSNAIIRIRNLILDFYKCHYPLINVATINQVLKLLDNILIKWLKKNNKNGSLVSTYKTYLNQQTSYLMSHNFV</sequence>
<reference evidence="2" key="2">
    <citation type="journal article" date="2021" name="Genomics">
        <title>Comparative analysis of mitochondrial genomes of Nirvanini and Evacanthini (Hemiptera: Cicadellidae) reveals an explicit evolutionary relationship.</title>
        <authorList>
            <person name="Du Y."/>
            <person name="Liang Z."/>
            <person name="Dietrich C.H."/>
            <person name="Dai W."/>
        </authorList>
    </citation>
    <scope>NUCLEOTIDE SEQUENCE</scope>
</reference>
<feature type="domain" description="Reverse transcriptase N-terminal" evidence="1">
    <location>
        <begin position="9"/>
        <end position="60"/>
    </location>
</feature>
<protein>
    <submittedName>
        <fullName evidence="2">Putative group II intron reverse transcriptase/maturase protein</fullName>
    </submittedName>
</protein>
<keyword evidence="2" id="KW-0695">RNA-directed DNA polymerase</keyword>
<keyword evidence="2" id="KW-0808">Transferase</keyword>
<keyword evidence="2" id="KW-0548">Nucleotidyltransferase</keyword>
<dbReference type="GO" id="GO:0003964">
    <property type="term" value="F:RNA-directed DNA polymerase activity"/>
    <property type="evidence" value="ECO:0007669"/>
    <property type="project" value="UniProtKB-KW"/>
</dbReference>
<dbReference type="Pfam" id="PF13655">
    <property type="entry name" value="RVT_N"/>
    <property type="match status" value="1"/>
</dbReference>
<reference evidence="2" key="1">
    <citation type="submission" date="2019-07" db="EMBL/GenBank/DDBJ databases">
        <authorList>
            <person name="Zhang J."/>
            <person name="Liu T."/>
        </authorList>
    </citation>
    <scope>NUCLEOTIDE SEQUENCE</scope>
</reference>
<proteinExistence type="predicted"/>
<evidence type="ECO:0000313" key="2">
    <source>
        <dbReference type="EMBL" id="QVY58104.1"/>
    </source>
</evidence>
<dbReference type="InterPro" id="IPR025960">
    <property type="entry name" value="RVT_N"/>
</dbReference>
<evidence type="ECO:0000259" key="1">
    <source>
        <dbReference type="Pfam" id="PF13655"/>
    </source>
</evidence>
<gene>
    <name evidence="2" type="primary">ORF443</name>
</gene>
<geneLocation type="plastid" evidence="2"/>
<keyword evidence="2" id="KW-0934">Plastid</keyword>
<dbReference type="EMBL" id="MN240357">
    <property type="protein sequence ID" value="QVY58104.1"/>
    <property type="molecule type" value="Genomic_DNA"/>
</dbReference>
<accession>A0A8E7PG97</accession>
<name>A0A8E7PG97_9FLOR</name>